<dbReference type="CDD" id="cd00887">
    <property type="entry name" value="MoeA"/>
    <property type="match status" value="1"/>
</dbReference>
<dbReference type="InterPro" id="IPR001453">
    <property type="entry name" value="MoaB/Mog_dom"/>
</dbReference>
<dbReference type="Pfam" id="PF03454">
    <property type="entry name" value="MoeA_C"/>
    <property type="match status" value="1"/>
</dbReference>
<evidence type="ECO:0000256" key="1">
    <source>
        <dbReference type="ARBA" id="ARBA00005046"/>
    </source>
</evidence>
<dbReference type="EMBL" id="DRYK01000066">
    <property type="protein sequence ID" value="HHP68233.1"/>
    <property type="molecule type" value="Genomic_DNA"/>
</dbReference>
<keyword evidence="4" id="KW-0808">Transferase</keyword>
<dbReference type="UniPathway" id="UPA00344"/>
<keyword evidence="2" id="KW-0501">Molybdenum cofactor biosynthesis</keyword>
<dbReference type="Gene3D" id="3.90.105.10">
    <property type="entry name" value="Molybdopterin biosynthesis moea protein, domain 2"/>
    <property type="match status" value="1"/>
</dbReference>
<dbReference type="InterPro" id="IPR005111">
    <property type="entry name" value="MoeA_C_domain_IV"/>
</dbReference>
<dbReference type="InterPro" id="IPR038987">
    <property type="entry name" value="MoeA-like"/>
</dbReference>
<dbReference type="InterPro" id="IPR005110">
    <property type="entry name" value="MoeA_linker/N"/>
</dbReference>
<dbReference type="Pfam" id="PF00994">
    <property type="entry name" value="MoCF_biosynth"/>
    <property type="match status" value="1"/>
</dbReference>
<dbReference type="GO" id="GO:0005737">
    <property type="term" value="C:cytoplasm"/>
    <property type="evidence" value="ECO:0007669"/>
    <property type="project" value="TreeGrafter"/>
</dbReference>
<protein>
    <submittedName>
        <fullName evidence="4">Molybdopterin molybdenumtransferase MoeA</fullName>
    </submittedName>
</protein>
<evidence type="ECO:0000313" key="4">
    <source>
        <dbReference type="EMBL" id="HHP68233.1"/>
    </source>
</evidence>
<dbReference type="Gene3D" id="3.40.980.10">
    <property type="entry name" value="MoaB/Mog-like domain"/>
    <property type="match status" value="1"/>
</dbReference>
<gene>
    <name evidence="4" type="ORF">ENM60_05565</name>
</gene>
<dbReference type="InterPro" id="IPR008284">
    <property type="entry name" value="MoCF_biosynth_CS"/>
</dbReference>
<reference evidence="4" key="1">
    <citation type="journal article" date="2020" name="mSystems">
        <title>Genome- and Community-Level Interaction Insights into Carbon Utilization and Element Cycling Functions of Hydrothermarchaeota in Hydrothermal Sediment.</title>
        <authorList>
            <person name="Zhou Z."/>
            <person name="Liu Y."/>
            <person name="Xu W."/>
            <person name="Pan J."/>
            <person name="Luo Z.H."/>
            <person name="Li M."/>
        </authorList>
    </citation>
    <scope>NUCLEOTIDE SEQUENCE [LARGE SCALE GENOMIC DNA]</scope>
    <source>
        <strain evidence="4">SpSt-110</strain>
    </source>
</reference>
<dbReference type="Gene3D" id="2.40.340.10">
    <property type="entry name" value="MoeA, C-terminal, domain IV"/>
    <property type="match status" value="1"/>
</dbReference>
<comment type="caution">
    <text evidence="4">The sequence shown here is derived from an EMBL/GenBank/DDBJ whole genome shotgun (WGS) entry which is preliminary data.</text>
</comment>
<dbReference type="PANTHER" id="PTHR10192:SF19">
    <property type="entry name" value="MOLYBDOPTERIN BIOSYNTHESIS PROTEIN MJ0666-RELATED"/>
    <property type="match status" value="1"/>
</dbReference>
<dbReference type="PROSITE" id="PS01078">
    <property type="entry name" value="MOCF_BIOSYNTHESIS_1"/>
    <property type="match status" value="1"/>
</dbReference>
<proteinExistence type="predicted"/>
<evidence type="ECO:0000259" key="3">
    <source>
        <dbReference type="SMART" id="SM00852"/>
    </source>
</evidence>
<dbReference type="InterPro" id="IPR036688">
    <property type="entry name" value="MoeA_C_domain_IV_sf"/>
</dbReference>
<dbReference type="SUPFAM" id="SSF53218">
    <property type="entry name" value="Molybdenum cofactor biosynthesis proteins"/>
    <property type="match status" value="1"/>
</dbReference>
<comment type="pathway">
    <text evidence="1">Cofactor biosynthesis; molybdopterin biosynthesis.</text>
</comment>
<accession>A0A7J3Y092</accession>
<evidence type="ECO:0000256" key="2">
    <source>
        <dbReference type="ARBA" id="ARBA00023150"/>
    </source>
</evidence>
<sequence length="408" mass="44047">MEGKELKSLTSLAAAVDKLASVLKGLKPSVEEVELLEARGRVLARSIEAKIAHPPFDRSAVDGYAVRSSDTYSASLFNPVELRVVKEAQIKPGYASPVSTGEPLPEGADAVVMVEETAWRDGKIMVYRPVAVGANISRRGEDFSAGDVVLEAGSVLDFRKIPVLSAAGYSRVEVLGKLRIGVVSIGSEVVEPAWVSGDLPRGRILNSTSYVVLSYLGRYPFINAAYYGIAPDEYNIVEDIVLKALSVNDIVITTGGTGPGSSDLVYELVERNGVWVFRGVAMRPGRPTSLSLIDGKPILHLSGFPLAAWTGLEGLFKPALTRALRLKGLETRVVYARLATRLPNQAGYTTFIRSRLKAVGGELVVEPFMLRGSGLLRSLSETDSYIRVEEGSEGFEEGDVIPVYLDYP</sequence>
<dbReference type="InterPro" id="IPR036425">
    <property type="entry name" value="MoaB/Mog-like_dom_sf"/>
</dbReference>
<dbReference type="AlphaFoldDB" id="A0A7J3Y092"/>
<dbReference type="Gene3D" id="2.170.190.11">
    <property type="entry name" value="Molybdopterin biosynthesis moea protein, domain 3"/>
    <property type="match status" value="1"/>
</dbReference>
<dbReference type="SMART" id="SM00852">
    <property type="entry name" value="MoCF_biosynth"/>
    <property type="match status" value="1"/>
</dbReference>
<feature type="domain" description="MoaB/Mog" evidence="3">
    <location>
        <begin position="181"/>
        <end position="323"/>
    </location>
</feature>
<dbReference type="GO" id="GO:0061599">
    <property type="term" value="F:molybdopterin molybdotransferase activity"/>
    <property type="evidence" value="ECO:0007669"/>
    <property type="project" value="TreeGrafter"/>
</dbReference>
<dbReference type="PANTHER" id="PTHR10192">
    <property type="entry name" value="MOLYBDOPTERIN BIOSYNTHESIS PROTEIN"/>
    <property type="match status" value="1"/>
</dbReference>
<dbReference type="SUPFAM" id="SSF63882">
    <property type="entry name" value="MoeA N-terminal region -like"/>
    <property type="match status" value="1"/>
</dbReference>
<dbReference type="Pfam" id="PF03453">
    <property type="entry name" value="MoeA_N"/>
    <property type="match status" value="1"/>
</dbReference>
<dbReference type="SUPFAM" id="SSF63867">
    <property type="entry name" value="MoeA C-terminal domain-like"/>
    <property type="match status" value="1"/>
</dbReference>
<dbReference type="InterPro" id="IPR036135">
    <property type="entry name" value="MoeA_linker/N_sf"/>
</dbReference>
<dbReference type="GO" id="GO:0006777">
    <property type="term" value="P:Mo-molybdopterin cofactor biosynthetic process"/>
    <property type="evidence" value="ECO:0007669"/>
    <property type="project" value="UniProtKB-KW"/>
</dbReference>
<name>A0A7J3Y092_9CREN</name>
<organism evidence="4">
    <name type="scientific">Thermogladius calderae</name>
    <dbReference type="NCBI Taxonomy" id="1200300"/>
    <lineage>
        <taxon>Archaea</taxon>
        <taxon>Thermoproteota</taxon>
        <taxon>Thermoprotei</taxon>
        <taxon>Desulfurococcales</taxon>
        <taxon>Desulfurococcaceae</taxon>
        <taxon>Thermogladius</taxon>
    </lineage>
</organism>